<keyword evidence="2 3" id="KW-0732">Signal</keyword>
<organism evidence="4 5">
    <name type="scientific">Pirellula staleyi (strain ATCC 27377 / DSM 6068 / ICPB 4128)</name>
    <name type="common">Pirella staleyi</name>
    <dbReference type="NCBI Taxonomy" id="530564"/>
    <lineage>
        <taxon>Bacteria</taxon>
        <taxon>Pseudomonadati</taxon>
        <taxon>Planctomycetota</taxon>
        <taxon>Planctomycetia</taxon>
        <taxon>Pirellulales</taxon>
        <taxon>Pirellulaceae</taxon>
        <taxon>Pirellula</taxon>
    </lineage>
</organism>
<dbReference type="OrthoDB" id="273168at2"/>
<dbReference type="STRING" id="530564.Psta_0041"/>
<evidence type="ECO:0000256" key="2">
    <source>
        <dbReference type="ARBA" id="ARBA00022729"/>
    </source>
</evidence>
<reference evidence="4 5" key="1">
    <citation type="journal article" date="2009" name="Stand. Genomic Sci.">
        <title>Complete genome sequence of Pirellula staleyi type strain (ATCC 27377).</title>
        <authorList>
            <person name="Clum A."/>
            <person name="Tindall B.J."/>
            <person name="Sikorski J."/>
            <person name="Ivanova N."/>
            <person name="Mavrommatis K."/>
            <person name="Lucas S."/>
            <person name="Glavina del Rio T."/>
            <person name="Nolan M."/>
            <person name="Chen F."/>
            <person name="Tice H."/>
            <person name="Pitluck S."/>
            <person name="Cheng J.F."/>
            <person name="Chertkov O."/>
            <person name="Brettin T."/>
            <person name="Han C."/>
            <person name="Detter J.C."/>
            <person name="Kuske C."/>
            <person name="Bruce D."/>
            <person name="Goodwin L."/>
            <person name="Ovchinikova G."/>
            <person name="Pati A."/>
            <person name="Mikhailova N."/>
            <person name="Chen A."/>
            <person name="Palaniappan K."/>
            <person name="Land M."/>
            <person name="Hauser L."/>
            <person name="Chang Y.J."/>
            <person name="Jeffries C.D."/>
            <person name="Chain P."/>
            <person name="Rohde M."/>
            <person name="Goker M."/>
            <person name="Bristow J."/>
            <person name="Eisen J.A."/>
            <person name="Markowitz V."/>
            <person name="Hugenholtz P."/>
            <person name="Kyrpides N.C."/>
            <person name="Klenk H.P."/>
            <person name="Lapidus A."/>
        </authorList>
    </citation>
    <scope>NUCLEOTIDE SEQUENCE [LARGE SCALE GENOMIC DNA]</scope>
    <source>
        <strain evidence="5">ATCC 27377 / DSM 6068 / ICPB 4128</strain>
    </source>
</reference>
<dbReference type="KEGG" id="psl:Psta_0041"/>
<gene>
    <name evidence="4" type="ordered locus">Psta_0041</name>
</gene>
<evidence type="ECO:0000313" key="5">
    <source>
        <dbReference type="Proteomes" id="UP000001887"/>
    </source>
</evidence>
<dbReference type="EMBL" id="CP001848">
    <property type="protein sequence ID" value="ADB14738.1"/>
    <property type="molecule type" value="Genomic_DNA"/>
</dbReference>
<dbReference type="InterPro" id="IPR005632">
    <property type="entry name" value="Chaperone_Skp"/>
</dbReference>
<evidence type="ECO:0000256" key="3">
    <source>
        <dbReference type="SAM" id="SignalP"/>
    </source>
</evidence>
<dbReference type="InterPro" id="IPR024930">
    <property type="entry name" value="Skp_dom_sf"/>
</dbReference>
<evidence type="ECO:0000256" key="1">
    <source>
        <dbReference type="ARBA" id="ARBA00009091"/>
    </source>
</evidence>
<dbReference type="HOGENOM" id="CLU_1359347_0_0_0"/>
<dbReference type="GO" id="GO:0005829">
    <property type="term" value="C:cytosol"/>
    <property type="evidence" value="ECO:0007669"/>
    <property type="project" value="TreeGrafter"/>
</dbReference>
<keyword evidence="5" id="KW-1185">Reference proteome</keyword>
<dbReference type="PANTHER" id="PTHR35089">
    <property type="entry name" value="CHAPERONE PROTEIN SKP"/>
    <property type="match status" value="1"/>
</dbReference>
<dbReference type="AlphaFoldDB" id="D2QZI0"/>
<dbReference type="PANTHER" id="PTHR35089:SF1">
    <property type="entry name" value="CHAPERONE PROTEIN SKP"/>
    <property type="match status" value="1"/>
</dbReference>
<dbReference type="Gene3D" id="3.30.910.20">
    <property type="entry name" value="Skp domain"/>
    <property type="match status" value="1"/>
</dbReference>
<sequence precursor="true">MNPFLRTFAASSCLLLIGSIALAQEADSKVQPPQTSSTGVATLNVDRLIKEFPGIQDRLEPLRAEAKKLEETIQIRQIELESVQSQLRKTQPGSGEFVKLQQQFLKLNGELQQMVARERGNLQMQEAKVLLGVFREVDDVVKKLAKERGYKLVIRQQSTSFDDEQPLPEIMKTLNRIVFFEEGIDITDDVLAACAKKPVQP</sequence>
<dbReference type="Proteomes" id="UP000001887">
    <property type="component" value="Chromosome"/>
</dbReference>
<dbReference type="GO" id="GO:0051082">
    <property type="term" value="F:unfolded protein binding"/>
    <property type="evidence" value="ECO:0007669"/>
    <property type="project" value="InterPro"/>
</dbReference>
<name>D2QZI0_PIRSD</name>
<accession>D2QZI0</accession>
<proteinExistence type="inferred from homology"/>
<protein>
    <submittedName>
        <fullName evidence="4">Outer membrane chaperone Skp (OmpH)</fullName>
    </submittedName>
</protein>
<feature type="signal peptide" evidence="3">
    <location>
        <begin position="1"/>
        <end position="23"/>
    </location>
</feature>
<dbReference type="SUPFAM" id="SSF111384">
    <property type="entry name" value="OmpH-like"/>
    <property type="match status" value="1"/>
</dbReference>
<dbReference type="GO" id="GO:0050821">
    <property type="term" value="P:protein stabilization"/>
    <property type="evidence" value="ECO:0007669"/>
    <property type="project" value="TreeGrafter"/>
</dbReference>
<dbReference type="Pfam" id="PF03938">
    <property type="entry name" value="OmpH"/>
    <property type="match status" value="1"/>
</dbReference>
<evidence type="ECO:0000313" key="4">
    <source>
        <dbReference type="EMBL" id="ADB14738.1"/>
    </source>
</evidence>
<dbReference type="eggNOG" id="COG2825">
    <property type="taxonomic scope" value="Bacteria"/>
</dbReference>
<dbReference type="SMART" id="SM00935">
    <property type="entry name" value="OmpH"/>
    <property type="match status" value="1"/>
</dbReference>
<feature type="chain" id="PRO_5003034460" evidence="3">
    <location>
        <begin position="24"/>
        <end position="201"/>
    </location>
</feature>
<comment type="similarity">
    <text evidence="1">Belongs to the Skp family.</text>
</comment>